<dbReference type="Gene3D" id="3.30.70.1820">
    <property type="entry name" value="L1 transposable element, RRM domain"/>
    <property type="match status" value="1"/>
</dbReference>
<dbReference type="Pfam" id="PF03258">
    <property type="entry name" value="Baculo_FP"/>
    <property type="match status" value="1"/>
</dbReference>
<dbReference type="OrthoDB" id="5983368at2759"/>
<feature type="domain" description="FP protein N-terminal" evidence="1">
    <location>
        <begin position="92"/>
        <end position="183"/>
    </location>
</feature>
<dbReference type="Proteomes" id="UP001152795">
    <property type="component" value="Unassembled WGS sequence"/>
</dbReference>
<protein>
    <recommendedName>
        <fullName evidence="1">FP protein N-terminal domain-containing protein</fullName>
    </recommendedName>
</protein>
<dbReference type="InterPro" id="IPR004244">
    <property type="entry name" value="Transposase_22"/>
</dbReference>
<dbReference type="SUPFAM" id="SSF57997">
    <property type="entry name" value="Tropomyosin"/>
    <property type="match status" value="1"/>
</dbReference>
<gene>
    <name evidence="2" type="ORF">PACLA_8A038128</name>
</gene>
<dbReference type="AlphaFoldDB" id="A0A6S7KEV2"/>
<feature type="non-terminal residue" evidence="2">
    <location>
        <position position="203"/>
    </location>
</feature>
<name>A0A6S7KEV2_PARCT</name>
<dbReference type="EMBL" id="CACRXK020033754">
    <property type="protein sequence ID" value="CAB4044005.1"/>
    <property type="molecule type" value="Genomic_DNA"/>
</dbReference>
<dbReference type="InterPro" id="IPR004941">
    <property type="entry name" value="FP_N"/>
</dbReference>
<evidence type="ECO:0000313" key="3">
    <source>
        <dbReference type="Proteomes" id="UP001152795"/>
    </source>
</evidence>
<keyword evidence="3" id="KW-1185">Reference proteome</keyword>
<organism evidence="2 3">
    <name type="scientific">Paramuricea clavata</name>
    <name type="common">Red gorgonian</name>
    <name type="synonym">Violescent sea-whip</name>
    <dbReference type="NCBI Taxonomy" id="317549"/>
    <lineage>
        <taxon>Eukaryota</taxon>
        <taxon>Metazoa</taxon>
        <taxon>Cnidaria</taxon>
        <taxon>Anthozoa</taxon>
        <taxon>Octocorallia</taxon>
        <taxon>Malacalcyonacea</taxon>
        <taxon>Plexauridae</taxon>
        <taxon>Paramuricea</taxon>
    </lineage>
</organism>
<dbReference type="PANTHER" id="PTHR11505">
    <property type="entry name" value="L1 TRANSPOSABLE ELEMENT-RELATED"/>
    <property type="match status" value="1"/>
</dbReference>
<proteinExistence type="predicted"/>
<reference evidence="2" key="1">
    <citation type="submission" date="2020-04" db="EMBL/GenBank/DDBJ databases">
        <authorList>
            <person name="Alioto T."/>
            <person name="Alioto T."/>
            <person name="Gomez Garrido J."/>
        </authorList>
    </citation>
    <scope>NUCLEOTIDE SEQUENCE</scope>
    <source>
        <strain evidence="2">A484AB</strain>
    </source>
</reference>
<accession>A0A6S7KEV2</accession>
<sequence>MSKDYLTYDQLRAILDEKLAPLQTEMRDLKAFVEEANKKYDDVIIKLQDFEVSLQDIIAENNVLKTAIQDMNSQVNQLNVIGNDLEQYTRRECVEVQGIPQSKDENTDEIILTVGDLMGLKLDEKDISVSHRLPVSKKYNGSRREPGIIVKFVRRNSKDSFYKARRELKKFTTKDLGYRADNPIYVNESLTEKKQESLIIFGM</sequence>
<evidence type="ECO:0000313" key="2">
    <source>
        <dbReference type="EMBL" id="CAB4044005.1"/>
    </source>
</evidence>
<evidence type="ECO:0000259" key="1">
    <source>
        <dbReference type="Pfam" id="PF03258"/>
    </source>
</evidence>
<comment type="caution">
    <text evidence="2">The sequence shown here is derived from an EMBL/GenBank/DDBJ whole genome shotgun (WGS) entry which is preliminary data.</text>
</comment>